<organism evidence="1 2">
    <name type="scientific">Chitinivorax tropicus</name>
    <dbReference type="NCBI Taxonomy" id="714531"/>
    <lineage>
        <taxon>Bacteria</taxon>
        <taxon>Pseudomonadati</taxon>
        <taxon>Pseudomonadota</taxon>
        <taxon>Betaproteobacteria</taxon>
        <taxon>Chitinivorax</taxon>
    </lineage>
</organism>
<evidence type="ECO:0000313" key="2">
    <source>
        <dbReference type="Proteomes" id="UP000575898"/>
    </source>
</evidence>
<dbReference type="AlphaFoldDB" id="A0A840MTX9"/>
<dbReference type="Proteomes" id="UP000575898">
    <property type="component" value="Unassembled WGS sequence"/>
</dbReference>
<gene>
    <name evidence="1" type="ORF">HNQ59_003061</name>
</gene>
<evidence type="ECO:0000313" key="1">
    <source>
        <dbReference type="EMBL" id="MBB5019753.1"/>
    </source>
</evidence>
<dbReference type="EMBL" id="JACHHY010000020">
    <property type="protein sequence ID" value="MBB5019753.1"/>
    <property type="molecule type" value="Genomic_DNA"/>
</dbReference>
<sequence>MFKKLSSLFQRPATTDESPVGHVMLNGEKVAVRHSQWPNLYALGDSGKLNVSRTAFFPPSNGCVDLQPGQVEPVARLYREFLENRAVLLRGISSTHFSWNGVVGDGIVKSGGDADIPEGTMTDNPDEPKTRWLPSALESDRGALEMVSGICLGNHNATMRGAMAPDTQRDDVLLGAMLRFEAGVDRNLAISYLYDGEIVVRGPLERDDFTISHLVVSDSGSPSGYSSVPYGGTEWDDDLGTAAPYDVAEQDGEISRERTRMWMDESVKKMASLRQSQAISPVPALLAADRLIQSMVGMPIAGMGAELTHNLMPAKSTAVDLVPSRL</sequence>
<accession>A0A840MTX9</accession>
<comment type="caution">
    <text evidence="1">The sequence shown here is derived from an EMBL/GenBank/DDBJ whole genome shotgun (WGS) entry which is preliminary data.</text>
</comment>
<name>A0A840MTX9_9PROT</name>
<dbReference type="RefSeq" id="WP_184041115.1">
    <property type="nucleotide sequence ID" value="NZ_JACHHY010000020.1"/>
</dbReference>
<reference evidence="1 2" key="1">
    <citation type="submission" date="2020-08" db="EMBL/GenBank/DDBJ databases">
        <title>Genomic Encyclopedia of Type Strains, Phase IV (KMG-IV): sequencing the most valuable type-strain genomes for metagenomic binning, comparative biology and taxonomic classification.</title>
        <authorList>
            <person name="Goeker M."/>
        </authorList>
    </citation>
    <scope>NUCLEOTIDE SEQUENCE [LARGE SCALE GENOMIC DNA]</scope>
    <source>
        <strain evidence="1 2">DSM 27165</strain>
    </source>
</reference>
<keyword evidence="2" id="KW-1185">Reference proteome</keyword>
<proteinExistence type="predicted"/>
<protein>
    <submittedName>
        <fullName evidence="1">Uncharacterized protein</fullName>
    </submittedName>
</protein>